<dbReference type="Proteomes" id="UP000593576">
    <property type="component" value="Unassembled WGS sequence"/>
</dbReference>
<proteinExistence type="predicted"/>
<evidence type="ECO:0000313" key="2">
    <source>
        <dbReference type="Proteomes" id="UP000593576"/>
    </source>
</evidence>
<sequence length="47" mass="5634">MVVIVEWSLRRKQKIGVLQKETYLTLKHQQKKISMLMLHSFLLPNLL</sequence>
<gene>
    <name evidence="1" type="ORF">Goshw_006411</name>
</gene>
<evidence type="ECO:0000313" key="1">
    <source>
        <dbReference type="EMBL" id="MBA0864812.1"/>
    </source>
</evidence>
<name>A0A7J9M123_GOSSC</name>
<reference evidence="1 2" key="1">
    <citation type="journal article" date="2019" name="Genome Biol. Evol.">
        <title>Insights into the evolution of the New World diploid cottons (Gossypium, subgenus Houzingenia) based on genome sequencing.</title>
        <authorList>
            <person name="Grover C.E."/>
            <person name="Arick M.A. 2nd"/>
            <person name="Thrash A."/>
            <person name="Conover J.L."/>
            <person name="Sanders W.S."/>
            <person name="Peterson D.G."/>
            <person name="Frelichowski J.E."/>
            <person name="Scheffler J.A."/>
            <person name="Scheffler B.E."/>
            <person name="Wendel J.F."/>
        </authorList>
    </citation>
    <scope>NUCLEOTIDE SEQUENCE [LARGE SCALE GENOMIC DNA]</scope>
    <source>
        <strain evidence="1">1</strain>
        <tissue evidence="1">Leaf</tissue>
    </source>
</reference>
<accession>A0A7J9M123</accession>
<comment type="caution">
    <text evidence="1">The sequence shown here is derived from an EMBL/GenBank/DDBJ whole genome shotgun (WGS) entry which is preliminary data.</text>
</comment>
<dbReference type="OrthoDB" id="10450390at2759"/>
<dbReference type="EMBL" id="JABFAF010000009">
    <property type="protein sequence ID" value="MBA0864812.1"/>
    <property type="molecule type" value="Genomic_DNA"/>
</dbReference>
<protein>
    <submittedName>
        <fullName evidence="1">Uncharacterized protein</fullName>
    </submittedName>
</protein>
<organism evidence="1 2">
    <name type="scientific">Gossypium schwendimanii</name>
    <name type="common">Cotton</name>
    <dbReference type="NCBI Taxonomy" id="34291"/>
    <lineage>
        <taxon>Eukaryota</taxon>
        <taxon>Viridiplantae</taxon>
        <taxon>Streptophyta</taxon>
        <taxon>Embryophyta</taxon>
        <taxon>Tracheophyta</taxon>
        <taxon>Spermatophyta</taxon>
        <taxon>Magnoliopsida</taxon>
        <taxon>eudicotyledons</taxon>
        <taxon>Gunneridae</taxon>
        <taxon>Pentapetalae</taxon>
        <taxon>rosids</taxon>
        <taxon>malvids</taxon>
        <taxon>Malvales</taxon>
        <taxon>Malvaceae</taxon>
        <taxon>Malvoideae</taxon>
        <taxon>Gossypium</taxon>
    </lineage>
</organism>
<dbReference type="AlphaFoldDB" id="A0A7J9M123"/>
<keyword evidence="2" id="KW-1185">Reference proteome</keyword>